<accession>A0A7Y0DWD1</accession>
<reference evidence="2" key="1">
    <citation type="submission" date="2020-04" db="EMBL/GenBank/DDBJ databases">
        <title>Genome Sequencing for Pseudoaltermonas arctica.</title>
        <authorList>
            <person name="Elkins N.S."/>
        </authorList>
    </citation>
    <scope>NUCLEOTIDE SEQUENCE [LARGE SCALE GENOMIC DNA]</scope>
    <source>
        <strain evidence="2">NEC-BIFX-2020_0012</strain>
    </source>
</reference>
<protein>
    <recommendedName>
        <fullName evidence="4">Orphan protein</fullName>
    </recommendedName>
</protein>
<evidence type="ECO:0000313" key="3">
    <source>
        <dbReference type="Proteomes" id="UP000570493"/>
    </source>
</evidence>
<dbReference type="Proteomes" id="UP000570493">
    <property type="component" value="Unassembled WGS sequence"/>
</dbReference>
<gene>
    <name evidence="2" type="ORF">HHO47_18925</name>
</gene>
<feature type="signal peptide" evidence="1">
    <location>
        <begin position="1"/>
        <end position="20"/>
    </location>
</feature>
<keyword evidence="1" id="KW-0732">Signal</keyword>
<comment type="caution">
    <text evidence="2">The sequence shown here is derived from an EMBL/GenBank/DDBJ whole genome shotgun (WGS) entry which is preliminary data.</text>
</comment>
<evidence type="ECO:0000256" key="1">
    <source>
        <dbReference type="SAM" id="SignalP"/>
    </source>
</evidence>
<organism evidence="2 3">
    <name type="scientific">Pseudoalteromonas arctica</name>
    <dbReference type="NCBI Taxonomy" id="394751"/>
    <lineage>
        <taxon>Bacteria</taxon>
        <taxon>Pseudomonadati</taxon>
        <taxon>Pseudomonadota</taxon>
        <taxon>Gammaproteobacteria</taxon>
        <taxon>Alteromonadales</taxon>
        <taxon>Pseudoalteromonadaceae</taxon>
        <taxon>Pseudoalteromonas</taxon>
    </lineage>
</organism>
<proteinExistence type="predicted"/>
<dbReference type="RefSeq" id="WP_169021689.1">
    <property type="nucleotide sequence ID" value="NZ_JABBMT010000077.1"/>
</dbReference>
<name>A0A7Y0DWD1_9GAMM</name>
<sequence length="111" mass="12379">MKLSSKLVLTLGLLSSAVIASEYSSPVENVEVYKTELSTLSIQNLSNEKIEVDLYGETFNLTPASGVQFECSGYDNLELQIKNNDHEYFEVPCKSRVVITESFTNQYAQGE</sequence>
<evidence type="ECO:0000313" key="2">
    <source>
        <dbReference type="EMBL" id="NMM42808.1"/>
    </source>
</evidence>
<dbReference type="EMBL" id="JABBMT010000077">
    <property type="protein sequence ID" value="NMM42808.1"/>
    <property type="molecule type" value="Genomic_DNA"/>
</dbReference>
<keyword evidence="3" id="KW-1185">Reference proteome</keyword>
<feature type="chain" id="PRO_5031235067" description="Orphan protein" evidence="1">
    <location>
        <begin position="21"/>
        <end position="111"/>
    </location>
</feature>
<dbReference type="AlphaFoldDB" id="A0A7Y0DWD1"/>
<evidence type="ECO:0008006" key="4">
    <source>
        <dbReference type="Google" id="ProtNLM"/>
    </source>
</evidence>